<accession>A0A455SZ45</accession>
<organism evidence="3">
    <name type="scientific">Thermogemmatispora argillosa</name>
    <dbReference type="NCBI Taxonomy" id="2045280"/>
    <lineage>
        <taxon>Bacteria</taxon>
        <taxon>Bacillati</taxon>
        <taxon>Chloroflexota</taxon>
        <taxon>Ktedonobacteria</taxon>
        <taxon>Thermogemmatisporales</taxon>
        <taxon>Thermogemmatisporaceae</taxon>
        <taxon>Thermogemmatispora</taxon>
    </lineage>
</organism>
<dbReference type="Gene3D" id="1.10.3210.10">
    <property type="entry name" value="Hypothetical protein af1432"/>
    <property type="match status" value="1"/>
</dbReference>
<dbReference type="AlphaFoldDB" id="A0A455SZ45"/>
<reference evidence="3" key="1">
    <citation type="submission" date="2018-12" db="EMBL/GenBank/DDBJ databases">
        <title>Novel natural products biosynthetic potential of the class Ktedonobacteria.</title>
        <authorList>
            <person name="Zheng Y."/>
            <person name="Saitou A."/>
            <person name="Wang C.M."/>
            <person name="Toyoda A."/>
            <person name="Minakuchi Y."/>
            <person name="Sekiguchi Y."/>
            <person name="Ueda K."/>
            <person name="Takano H."/>
            <person name="Sakai Y."/>
            <person name="Yokota A."/>
            <person name="Yabe S."/>
        </authorList>
    </citation>
    <scope>NUCLEOTIDE SEQUENCE</scope>
    <source>
        <strain evidence="3">A3-2</strain>
    </source>
</reference>
<dbReference type="EMBL" id="AP019377">
    <property type="protein sequence ID" value="BBH92876.1"/>
    <property type="molecule type" value="Genomic_DNA"/>
</dbReference>
<dbReference type="PANTHER" id="PTHR38659:SF1">
    <property type="entry name" value="METAL DEPENDENT PHOSPHOHYDROLASE"/>
    <property type="match status" value="1"/>
</dbReference>
<dbReference type="InterPro" id="IPR006675">
    <property type="entry name" value="HDIG_dom"/>
</dbReference>
<dbReference type="Pfam" id="PF01966">
    <property type="entry name" value="HD"/>
    <property type="match status" value="1"/>
</dbReference>
<evidence type="ECO:0000313" key="3">
    <source>
        <dbReference type="EMBL" id="BBH92876.1"/>
    </source>
</evidence>
<dbReference type="SUPFAM" id="SSF109604">
    <property type="entry name" value="HD-domain/PDEase-like"/>
    <property type="match status" value="1"/>
</dbReference>
<dbReference type="NCBIfam" id="TIGR00277">
    <property type="entry name" value="HDIG"/>
    <property type="match status" value="1"/>
</dbReference>
<feature type="compositionally biased region" description="Low complexity" evidence="1">
    <location>
        <begin position="195"/>
        <end position="211"/>
    </location>
</feature>
<feature type="region of interest" description="Disordered" evidence="1">
    <location>
        <begin position="187"/>
        <end position="211"/>
    </location>
</feature>
<dbReference type="InterPro" id="IPR006674">
    <property type="entry name" value="HD_domain"/>
</dbReference>
<proteinExistence type="predicted"/>
<evidence type="ECO:0000259" key="2">
    <source>
        <dbReference type="Pfam" id="PF01966"/>
    </source>
</evidence>
<sequence>MPTRDDAYRLMTEHVKNLNLQRHMLAVEAAMRFYARKYGQDEELWGITGLLHDCDYEEYPDLRQHTRVLAGWLREAGYDERIIYAILAHNDLNAETNPRTDLLSKALYACDEITGLITATALVRPNKSILGLEVSSVKKKMKTKGFAAGVNRDDIIRGAAELGVELDEHIGNVIAAMSSIAEELGLAGTGPSNGSTASAQASQVSPPARSE</sequence>
<dbReference type="PANTHER" id="PTHR38659">
    <property type="entry name" value="METAL-DEPENDENT PHOSPHOHYDROLASE"/>
    <property type="match status" value="1"/>
</dbReference>
<name>A0A455SZ45_9CHLR</name>
<gene>
    <name evidence="3" type="ORF">KTA_10750</name>
</gene>
<evidence type="ECO:0000256" key="1">
    <source>
        <dbReference type="SAM" id="MobiDB-lite"/>
    </source>
</evidence>
<feature type="domain" description="HD" evidence="2">
    <location>
        <begin position="22"/>
        <end position="112"/>
    </location>
</feature>
<protein>
    <submittedName>
        <fullName evidence="3">HDIG domain-containing protein</fullName>
    </submittedName>
</protein>